<sequence length="80" mass="7914">MASSSAMVRVVVVAVLLMQFCNAIMAARLLDGELAGSWLQGGVGGGELVLQMLKNDNGQSPGAPSGCHQPGGSSNGGGCP</sequence>
<keyword evidence="4" id="KW-1185">Reference proteome</keyword>
<evidence type="ECO:0000256" key="1">
    <source>
        <dbReference type="SAM" id="MobiDB-lite"/>
    </source>
</evidence>
<feature type="region of interest" description="Disordered" evidence="1">
    <location>
        <begin position="54"/>
        <end position="80"/>
    </location>
</feature>
<reference evidence="3 4" key="1">
    <citation type="submission" date="2012-08" db="EMBL/GenBank/DDBJ databases">
        <title>Oryza genome evolution.</title>
        <authorList>
            <person name="Wing R.A."/>
        </authorList>
    </citation>
    <scope>NUCLEOTIDE SEQUENCE</scope>
</reference>
<feature type="signal peptide" evidence="2">
    <location>
        <begin position="1"/>
        <end position="26"/>
    </location>
</feature>
<accession>A0A0D9VPV9</accession>
<evidence type="ECO:0000313" key="3">
    <source>
        <dbReference type="EnsemblPlants" id="LPERR03G04190.1"/>
    </source>
</evidence>
<keyword evidence="2" id="KW-0732">Signal</keyword>
<dbReference type="Proteomes" id="UP000032180">
    <property type="component" value="Chromosome 3"/>
</dbReference>
<name>A0A0D9VPV9_9ORYZ</name>
<protein>
    <submittedName>
        <fullName evidence="3">Uncharacterized protein</fullName>
    </submittedName>
</protein>
<feature type="chain" id="PRO_5002347698" evidence="2">
    <location>
        <begin position="27"/>
        <end position="80"/>
    </location>
</feature>
<proteinExistence type="predicted"/>
<organism evidence="3 4">
    <name type="scientific">Leersia perrieri</name>
    <dbReference type="NCBI Taxonomy" id="77586"/>
    <lineage>
        <taxon>Eukaryota</taxon>
        <taxon>Viridiplantae</taxon>
        <taxon>Streptophyta</taxon>
        <taxon>Embryophyta</taxon>
        <taxon>Tracheophyta</taxon>
        <taxon>Spermatophyta</taxon>
        <taxon>Magnoliopsida</taxon>
        <taxon>Liliopsida</taxon>
        <taxon>Poales</taxon>
        <taxon>Poaceae</taxon>
        <taxon>BOP clade</taxon>
        <taxon>Oryzoideae</taxon>
        <taxon>Oryzeae</taxon>
        <taxon>Oryzinae</taxon>
        <taxon>Leersia</taxon>
    </lineage>
</organism>
<reference evidence="4" key="2">
    <citation type="submission" date="2013-12" db="EMBL/GenBank/DDBJ databases">
        <authorList>
            <person name="Yu Y."/>
            <person name="Lee S."/>
            <person name="de Baynast K."/>
            <person name="Wissotski M."/>
            <person name="Liu L."/>
            <person name="Talag J."/>
            <person name="Goicoechea J."/>
            <person name="Angelova A."/>
            <person name="Jetty R."/>
            <person name="Kudrna D."/>
            <person name="Golser W."/>
            <person name="Rivera L."/>
            <person name="Zhang J."/>
            <person name="Wing R."/>
        </authorList>
    </citation>
    <scope>NUCLEOTIDE SEQUENCE</scope>
</reference>
<dbReference type="HOGENOM" id="CLU_192508_1_0_1"/>
<evidence type="ECO:0000256" key="2">
    <source>
        <dbReference type="SAM" id="SignalP"/>
    </source>
</evidence>
<dbReference type="Gramene" id="LPERR03G04190.1">
    <property type="protein sequence ID" value="LPERR03G04190.1"/>
    <property type="gene ID" value="LPERR03G04190"/>
</dbReference>
<dbReference type="EnsemblPlants" id="LPERR03G04190.1">
    <property type="protein sequence ID" value="LPERR03G04190.1"/>
    <property type="gene ID" value="LPERR03G04190"/>
</dbReference>
<dbReference type="eggNOG" id="ENOG502R3UT">
    <property type="taxonomic scope" value="Eukaryota"/>
</dbReference>
<reference evidence="3" key="3">
    <citation type="submission" date="2015-04" db="UniProtKB">
        <authorList>
            <consortium name="EnsemblPlants"/>
        </authorList>
    </citation>
    <scope>IDENTIFICATION</scope>
</reference>
<evidence type="ECO:0000313" key="4">
    <source>
        <dbReference type="Proteomes" id="UP000032180"/>
    </source>
</evidence>
<dbReference type="AlphaFoldDB" id="A0A0D9VPV9"/>